<reference evidence="3 4" key="1">
    <citation type="submission" date="2018-02" db="EMBL/GenBank/DDBJ databases">
        <title>The genomes of Aspergillus section Nigri reveals drivers in fungal speciation.</title>
        <authorList>
            <consortium name="DOE Joint Genome Institute"/>
            <person name="Vesth T.C."/>
            <person name="Nybo J."/>
            <person name="Theobald S."/>
            <person name="Brandl J."/>
            <person name="Frisvad J.C."/>
            <person name="Nielsen K.F."/>
            <person name="Lyhne E.K."/>
            <person name="Kogle M.E."/>
            <person name="Kuo A."/>
            <person name="Riley R."/>
            <person name="Clum A."/>
            <person name="Nolan M."/>
            <person name="Lipzen A."/>
            <person name="Salamov A."/>
            <person name="Henrissat B."/>
            <person name="Wiebenga A."/>
            <person name="De vries R.P."/>
            <person name="Grigoriev I.V."/>
            <person name="Mortensen U.H."/>
            <person name="Andersen M.R."/>
            <person name="Baker S.E."/>
        </authorList>
    </citation>
    <scope>NUCLEOTIDE SEQUENCE [LARGE SCALE GENOMIC DNA]</scope>
    <source>
        <strain evidence="3 4">CBS 707.79</strain>
    </source>
</reference>
<evidence type="ECO:0008006" key="5">
    <source>
        <dbReference type="Google" id="ProtNLM"/>
    </source>
</evidence>
<feature type="signal peptide" evidence="2">
    <location>
        <begin position="1"/>
        <end position="21"/>
    </location>
</feature>
<feature type="transmembrane region" description="Helical" evidence="1">
    <location>
        <begin position="213"/>
        <end position="234"/>
    </location>
</feature>
<dbReference type="VEuPathDB" id="FungiDB:BO71DRAFT_485155"/>
<evidence type="ECO:0000256" key="1">
    <source>
        <dbReference type="SAM" id="Phobius"/>
    </source>
</evidence>
<dbReference type="EMBL" id="KZ825907">
    <property type="protein sequence ID" value="PYH92793.1"/>
    <property type="molecule type" value="Genomic_DNA"/>
</dbReference>
<keyword evidence="1" id="KW-0812">Transmembrane</keyword>
<evidence type="ECO:0000313" key="3">
    <source>
        <dbReference type="EMBL" id="PYH92793.1"/>
    </source>
</evidence>
<keyword evidence="4" id="KW-1185">Reference proteome</keyword>
<protein>
    <recommendedName>
        <fullName evidence="5">Apple domain-containing protein</fullName>
    </recommendedName>
</protein>
<dbReference type="OrthoDB" id="4526846at2759"/>
<dbReference type="Proteomes" id="UP000247810">
    <property type="component" value="Unassembled WGS sequence"/>
</dbReference>
<keyword evidence="1" id="KW-0472">Membrane</keyword>
<evidence type="ECO:0000256" key="2">
    <source>
        <dbReference type="SAM" id="SignalP"/>
    </source>
</evidence>
<keyword evidence="1" id="KW-1133">Transmembrane helix</keyword>
<dbReference type="STRING" id="1448320.A0A319DNG9"/>
<keyword evidence="2" id="KW-0732">Signal</keyword>
<evidence type="ECO:0000313" key="4">
    <source>
        <dbReference type="Proteomes" id="UP000247810"/>
    </source>
</evidence>
<organism evidence="3 4">
    <name type="scientific">Aspergillus ellipticus CBS 707.79</name>
    <dbReference type="NCBI Taxonomy" id="1448320"/>
    <lineage>
        <taxon>Eukaryota</taxon>
        <taxon>Fungi</taxon>
        <taxon>Dikarya</taxon>
        <taxon>Ascomycota</taxon>
        <taxon>Pezizomycotina</taxon>
        <taxon>Eurotiomycetes</taxon>
        <taxon>Eurotiomycetidae</taxon>
        <taxon>Eurotiales</taxon>
        <taxon>Aspergillaceae</taxon>
        <taxon>Aspergillus</taxon>
        <taxon>Aspergillus subgen. Circumdati</taxon>
    </lineage>
</organism>
<name>A0A319DNG9_9EURO</name>
<accession>A0A319DNG9</accession>
<feature type="chain" id="PRO_5016315076" description="Apple domain-containing protein" evidence="2">
    <location>
        <begin position="22"/>
        <end position="309"/>
    </location>
</feature>
<proteinExistence type="predicted"/>
<feature type="transmembrane region" description="Helical" evidence="1">
    <location>
        <begin position="254"/>
        <end position="281"/>
    </location>
</feature>
<gene>
    <name evidence="3" type="ORF">BO71DRAFT_485155</name>
</gene>
<dbReference type="AlphaFoldDB" id="A0A319DNG9"/>
<sequence>MKHPLFSTTVLLAALAQATNALTSRAGISLQTITATSFSTVTQTSTSTFETATVTSTCAVGTAPPTVTSCVPTVWASGSNYYQQWCSSTWLHSGSAIAAFANIPYSSCVSHCLQTAECGGINFATAGAAELCYLSAGSMTISAGASYDQVMLVETKNPCVSTVTGVVASEMVVGVTTVPFVYSSVFRVGCQYPDFILDRVKQVGGIQRNCEPIGAIFLAPVLVGASLIITPALIHNHPTIYSPLLIRSPPSIILLQTITVHPIPHFLIIPLTFLIPLIPLIQTPNPHPNLRLNSPSFKQHYIQHHPLST</sequence>